<comment type="caution">
    <text evidence="6">The sequence shown here is derived from an EMBL/GenBank/DDBJ whole genome shotgun (WGS) entry which is preliminary data.</text>
</comment>
<dbReference type="InterPro" id="IPR029026">
    <property type="entry name" value="tRNA_m1G_MTases_N"/>
</dbReference>
<dbReference type="InterPro" id="IPR051259">
    <property type="entry name" value="rRNA_Methyltransferase"/>
</dbReference>
<dbReference type="GO" id="GO:0008168">
    <property type="term" value="F:methyltransferase activity"/>
    <property type="evidence" value="ECO:0007669"/>
    <property type="project" value="UniProtKB-KW"/>
</dbReference>
<evidence type="ECO:0000256" key="4">
    <source>
        <dbReference type="SAM" id="MobiDB-lite"/>
    </source>
</evidence>
<dbReference type="Pfam" id="PF22435">
    <property type="entry name" value="MRM3-like_sub_bind"/>
    <property type="match status" value="1"/>
</dbReference>
<dbReference type="InterPro" id="IPR029064">
    <property type="entry name" value="Ribosomal_eL30-like_sf"/>
</dbReference>
<dbReference type="SUPFAM" id="SSF55315">
    <property type="entry name" value="L30e-like"/>
    <property type="match status" value="1"/>
</dbReference>
<dbReference type="EMBL" id="JAGVRK010000001">
    <property type="protein sequence ID" value="MBS2969953.1"/>
    <property type="molecule type" value="Genomic_DNA"/>
</dbReference>
<evidence type="ECO:0000313" key="7">
    <source>
        <dbReference type="Proteomes" id="UP000682403"/>
    </source>
</evidence>
<dbReference type="Proteomes" id="UP000682403">
    <property type="component" value="Unassembled WGS sequence"/>
</dbReference>
<dbReference type="InterPro" id="IPR029028">
    <property type="entry name" value="Alpha/beta_knot_MTases"/>
</dbReference>
<dbReference type="CDD" id="cd18095">
    <property type="entry name" value="SpoU-like_rRNA-MTase"/>
    <property type="match status" value="1"/>
</dbReference>
<dbReference type="SMART" id="SM00967">
    <property type="entry name" value="SpoU_sub_bind"/>
    <property type="match status" value="1"/>
</dbReference>
<dbReference type="Pfam" id="PF00588">
    <property type="entry name" value="SpoU_methylase"/>
    <property type="match status" value="1"/>
</dbReference>
<keyword evidence="3" id="KW-0808">Transferase</keyword>
<dbReference type="Gene3D" id="3.40.1280.10">
    <property type="match status" value="1"/>
</dbReference>
<dbReference type="PANTHER" id="PTHR43191">
    <property type="entry name" value="RRNA METHYLTRANSFERASE 3"/>
    <property type="match status" value="1"/>
</dbReference>
<feature type="domain" description="RNA 2-O ribose methyltransferase substrate binding" evidence="5">
    <location>
        <begin position="31"/>
        <end position="100"/>
    </location>
</feature>
<feature type="compositionally biased region" description="Polar residues" evidence="4">
    <location>
        <begin position="1"/>
        <end position="11"/>
    </location>
</feature>
<name>A0ABS5LHB0_9BACI</name>
<dbReference type="GO" id="GO:0032259">
    <property type="term" value="P:methylation"/>
    <property type="evidence" value="ECO:0007669"/>
    <property type="project" value="UniProtKB-KW"/>
</dbReference>
<dbReference type="InterPro" id="IPR013123">
    <property type="entry name" value="SpoU_subst-bd"/>
</dbReference>
<dbReference type="SUPFAM" id="SSF75217">
    <property type="entry name" value="alpha/beta knot"/>
    <property type="match status" value="1"/>
</dbReference>
<protein>
    <submittedName>
        <fullName evidence="6">RNA methyltransferase</fullName>
    </submittedName>
</protein>
<proteinExistence type="inferred from homology"/>
<accession>A0ABS5LHB0</accession>
<evidence type="ECO:0000256" key="3">
    <source>
        <dbReference type="ARBA" id="ARBA00022679"/>
    </source>
</evidence>
<evidence type="ECO:0000256" key="2">
    <source>
        <dbReference type="ARBA" id="ARBA00022603"/>
    </source>
</evidence>
<dbReference type="Gene3D" id="3.30.1330.30">
    <property type="match status" value="1"/>
</dbReference>
<comment type="similarity">
    <text evidence="1">Belongs to the class IV-like SAM-binding methyltransferase superfamily. RNA methyltransferase TrmH family.</text>
</comment>
<reference evidence="6 7" key="1">
    <citation type="submission" date="2021-04" db="EMBL/GenBank/DDBJ databases">
        <title>Metabacillus sp. strain KIGAM252 whole genome sequence.</title>
        <authorList>
            <person name="Seo M.-J."/>
            <person name="Cho E.-S."/>
            <person name="Hwang C.Y."/>
            <person name="Yoon D.J."/>
        </authorList>
    </citation>
    <scope>NUCLEOTIDE SEQUENCE [LARGE SCALE GENOMIC DNA]</scope>
    <source>
        <strain evidence="6 7">KIGAM252</strain>
    </source>
</reference>
<dbReference type="PANTHER" id="PTHR43191:SF2">
    <property type="entry name" value="RRNA METHYLTRANSFERASE 3, MITOCHONDRIAL"/>
    <property type="match status" value="1"/>
</dbReference>
<keyword evidence="2 6" id="KW-0489">Methyltransferase</keyword>
<feature type="region of interest" description="Disordered" evidence="4">
    <location>
        <begin position="1"/>
        <end position="20"/>
    </location>
</feature>
<organism evidence="6 7">
    <name type="scientific">Metabacillus flavus</name>
    <dbReference type="NCBI Taxonomy" id="2823519"/>
    <lineage>
        <taxon>Bacteria</taxon>
        <taxon>Bacillati</taxon>
        <taxon>Bacillota</taxon>
        <taxon>Bacilli</taxon>
        <taxon>Bacillales</taxon>
        <taxon>Bacillaceae</taxon>
        <taxon>Metabacillus</taxon>
    </lineage>
</organism>
<keyword evidence="7" id="KW-1185">Reference proteome</keyword>
<evidence type="ECO:0000313" key="6">
    <source>
        <dbReference type="EMBL" id="MBS2969953.1"/>
    </source>
</evidence>
<dbReference type="InterPro" id="IPR001537">
    <property type="entry name" value="SpoU_MeTrfase"/>
</dbReference>
<dbReference type="RefSeq" id="WP_211559712.1">
    <property type="nucleotide sequence ID" value="NZ_JAGVRK010000001.1"/>
</dbReference>
<dbReference type="InterPro" id="IPR053888">
    <property type="entry name" value="MRM3-like_sub_bind"/>
</dbReference>
<gene>
    <name evidence="6" type="ORF">J9317_14375</name>
</gene>
<sequence>MKRIESAQNPRVKQWRKLHTRKEREKSGTFLVEGYHLVEEALKNKQHISEIIFGENTAIPNNWDLDEVNLYLVTDDILKALAETETSQGVFAVYRLQEYKNEQQWKKVLLLDAVQDPGNLGTIIRTADAAGIDAVILGEGTVDAYNAKTLRSSQGSIFHIPVVRGSIREWTEILKSQSIPVYGTALENALPFKEIQSQPAFALMLGNEGKGVSAEHLAETDQNLYIPIHGNAESLNVAIAAGILLYHLRG</sequence>
<evidence type="ECO:0000256" key="1">
    <source>
        <dbReference type="ARBA" id="ARBA00007228"/>
    </source>
</evidence>
<evidence type="ECO:0000259" key="5">
    <source>
        <dbReference type="SMART" id="SM00967"/>
    </source>
</evidence>